<evidence type="ECO:0000313" key="2">
    <source>
        <dbReference type="EMBL" id="SHJ10968.1"/>
    </source>
</evidence>
<gene>
    <name evidence="2" type="ORF">SAMN05421803_103458</name>
</gene>
<proteinExistence type="predicted"/>
<protein>
    <submittedName>
        <fullName evidence="2">Uncharacterized protein</fullName>
    </submittedName>
</protein>
<dbReference type="Proteomes" id="UP000184452">
    <property type="component" value="Unassembled WGS sequence"/>
</dbReference>
<name>A0A1M6GLX8_9ACTN</name>
<organism evidence="2 3">
    <name type="scientific">Nocardiopsis flavescens</name>
    <dbReference type="NCBI Taxonomy" id="758803"/>
    <lineage>
        <taxon>Bacteria</taxon>
        <taxon>Bacillati</taxon>
        <taxon>Actinomycetota</taxon>
        <taxon>Actinomycetes</taxon>
        <taxon>Streptosporangiales</taxon>
        <taxon>Nocardiopsidaceae</taxon>
        <taxon>Nocardiopsis</taxon>
    </lineage>
</organism>
<sequence length="70" mass="8130">MSTPEELTVAEFLRLTAPRRRQVPRPRTGERLPLPRRNATAPVCPPHDWKWSADRKRQTCRRCGASVRLP</sequence>
<accession>A0A1M6GLX8</accession>
<keyword evidence="3" id="KW-1185">Reference proteome</keyword>
<evidence type="ECO:0000313" key="3">
    <source>
        <dbReference type="Proteomes" id="UP000184452"/>
    </source>
</evidence>
<evidence type="ECO:0000256" key="1">
    <source>
        <dbReference type="SAM" id="MobiDB-lite"/>
    </source>
</evidence>
<dbReference type="STRING" id="758803.SAMN05421803_103458"/>
<dbReference type="AlphaFoldDB" id="A0A1M6GLX8"/>
<dbReference type="EMBL" id="FQZK01000003">
    <property type="protein sequence ID" value="SHJ10968.1"/>
    <property type="molecule type" value="Genomic_DNA"/>
</dbReference>
<feature type="region of interest" description="Disordered" evidence="1">
    <location>
        <begin position="18"/>
        <end position="39"/>
    </location>
</feature>
<reference evidence="2 3" key="1">
    <citation type="submission" date="2016-11" db="EMBL/GenBank/DDBJ databases">
        <authorList>
            <person name="Jaros S."/>
            <person name="Januszkiewicz K."/>
            <person name="Wedrychowicz H."/>
        </authorList>
    </citation>
    <scope>NUCLEOTIDE SEQUENCE [LARGE SCALE GENOMIC DNA]</scope>
    <source>
        <strain evidence="2 3">CGMCC 4.5723</strain>
    </source>
</reference>